<feature type="compositionally biased region" description="Basic residues" evidence="7">
    <location>
        <begin position="303"/>
        <end position="314"/>
    </location>
</feature>
<evidence type="ECO:0000256" key="6">
    <source>
        <dbReference type="RuleBase" id="RU362030"/>
    </source>
</evidence>
<dbReference type="SUPFAM" id="SSF53335">
    <property type="entry name" value="S-adenosyl-L-methionine-dependent methyltransferases"/>
    <property type="match status" value="1"/>
</dbReference>
<accession>R4LU87</accession>
<dbReference type="Gene3D" id="3.40.50.150">
    <property type="entry name" value="Vaccinia Virus protein VP39"/>
    <property type="match status" value="1"/>
</dbReference>
<keyword evidence="4 8" id="KW-0808">Transferase</keyword>
<sequence>MRTEGDSWDITTSVGSTALFVATARALEAQKSDPLVVDPYAEAFCRAVGGSWADVLDGKLPDHKLKSTDFGEHFVNFQGARTKYFDEYFRRAAAAGARQVVILAAGLDSRAYRLPWPDGTTVFELDRPQVLDFKREVLASHGAQPRALRREIAVDLRDDWPQALRDSGFDAAAPSAWIAEGLLIYLPATAQERLFTGIDALAGRRSHVAVEDGAPMGPDEYAAKVEEERAAIAEGAEEHPFFQLVYNERCAPAAEWFGRARLDRGRYAVERLPRSGGSPGTRTGIRSRADVRPQHPGQCRPRLTAHRSRCRHPGLHNENHVQ</sequence>
<evidence type="ECO:0000256" key="3">
    <source>
        <dbReference type="ARBA" id="ARBA00022603"/>
    </source>
</evidence>
<evidence type="ECO:0000256" key="7">
    <source>
        <dbReference type="SAM" id="MobiDB-lite"/>
    </source>
</evidence>
<evidence type="ECO:0000313" key="8">
    <source>
        <dbReference type="EMBL" id="AGL22050.1"/>
    </source>
</evidence>
<evidence type="ECO:0000256" key="5">
    <source>
        <dbReference type="ARBA" id="ARBA00022691"/>
    </source>
</evidence>
<dbReference type="InterPro" id="IPR011610">
    <property type="entry name" value="SAM_mthyl_Trfase_ML2640-like"/>
</dbReference>
<evidence type="ECO:0000256" key="2">
    <source>
        <dbReference type="ARBA" id="ARBA00008138"/>
    </source>
</evidence>
<protein>
    <recommendedName>
        <fullName evidence="6">S-adenosyl-L-methionine-dependent methyltransferase</fullName>
        <ecNumber evidence="6">2.1.1.-</ecNumber>
    </recommendedName>
</protein>
<feature type="region of interest" description="Disordered" evidence="7">
    <location>
        <begin position="271"/>
        <end position="322"/>
    </location>
</feature>
<dbReference type="PANTHER" id="PTHR43619">
    <property type="entry name" value="S-ADENOSYL-L-METHIONINE-DEPENDENT METHYLTRANSFERASE YKTD-RELATED"/>
    <property type="match status" value="1"/>
</dbReference>
<evidence type="ECO:0000256" key="1">
    <source>
        <dbReference type="ARBA" id="ARBA00003907"/>
    </source>
</evidence>
<reference evidence="8 9" key="1">
    <citation type="journal article" date="2013" name="Genome Announc.">
        <title>Whole-Genome Sequences of Four Clinical Isolates of Mycobacterium tuberculosis from Tamil Nadu, South India.</title>
        <authorList>
            <person name="Narayanan S."/>
            <person name="Deshpande U."/>
        </authorList>
    </citation>
    <scope>NUCLEOTIDE SEQUENCE [LARGE SCALE GENOMIC DNA]</scope>
    <source>
        <strain evidence="8 9">Haarlem/NITR202</strain>
    </source>
</reference>
<dbReference type="InterPro" id="IPR029063">
    <property type="entry name" value="SAM-dependent_MTases_sf"/>
</dbReference>
<keyword evidence="3 6" id="KW-0489">Methyltransferase</keyword>
<dbReference type="PANTHER" id="PTHR43619:SF2">
    <property type="entry name" value="S-ADENOSYL-L-METHIONINE-DEPENDENT METHYLTRANSFERASES SUPERFAMILY PROTEIN"/>
    <property type="match status" value="1"/>
</dbReference>
<name>R4LU87_MYCTX</name>
<dbReference type="KEGG" id="mtuh:I917_02005"/>
<keyword evidence="5 6" id="KW-0949">S-adenosyl-L-methionine</keyword>
<dbReference type="NCBIfam" id="TIGR00027">
    <property type="entry name" value="mthyl_TIGR00027"/>
    <property type="match status" value="1"/>
</dbReference>
<dbReference type="AlphaFoldDB" id="R4LU87"/>
<gene>
    <name evidence="8" type="ORF">I917_02005</name>
</gene>
<evidence type="ECO:0000313" key="9">
    <source>
        <dbReference type="Proteomes" id="UP000013563"/>
    </source>
</evidence>
<dbReference type="EMBL" id="CP004886">
    <property type="protein sequence ID" value="AGL22050.1"/>
    <property type="molecule type" value="Genomic_DNA"/>
</dbReference>
<evidence type="ECO:0000256" key="4">
    <source>
        <dbReference type="ARBA" id="ARBA00022679"/>
    </source>
</evidence>
<dbReference type="BioCyc" id="MTUB1304279:G13AB-281-MONOMER"/>
<dbReference type="GO" id="GO:0032259">
    <property type="term" value="P:methylation"/>
    <property type="evidence" value="ECO:0007669"/>
    <property type="project" value="UniProtKB-KW"/>
</dbReference>
<dbReference type="HOGENOM" id="CLU_056160_2_1_11"/>
<comment type="function">
    <text evidence="1 6">Exhibits S-adenosyl-L-methionine-dependent methyltransferase activity.</text>
</comment>
<dbReference type="InterPro" id="IPR007213">
    <property type="entry name" value="Ppm1/Ppm2/Tcmp"/>
</dbReference>
<proteinExistence type="inferred from homology"/>
<dbReference type="EC" id="2.1.1.-" evidence="6"/>
<comment type="similarity">
    <text evidence="2 6">Belongs to the UPF0677 family.</text>
</comment>
<dbReference type="GO" id="GO:0008168">
    <property type="term" value="F:methyltransferase activity"/>
    <property type="evidence" value="ECO:0007669"/>
    <property type="project" value="UniProtKB-UniRule"/>
</dbReference>
<organism evidence="8 9">
    <name type="scientific">Mycobacterium tuberculosis str. Haarlem/NITR202</name>
    <dbReference type="NCBI Taxonomy" id="1304279"/>
    <lineage>
        <taxon>Bacteria</taxon>
        <taxon>Bacillati</taxon>
        <taxon>Actinomycetota</taxon>
        <taxon>Actinomycetes</taxon>
        <taxon>Mycobacteriales</taxon>
        <taxon>Mycobacteriaceae</taxon>
        <taxon>Mycobacterium</taxon>
        <taxon>Mycobacterium tuberculosis complex</taxon>
    </lineage>
</organism>
<dbReference type="FunFam" id="3.40.50.150:FF:000152">
    <property type="entry name" value="S-adenosyl-L-methionine-dependent methyltransferase"/>
    <property type="match status" value="1"/>
</dbReference>
<dbReference type="PATRIC" id="fig|1304279.3.peg.3523"/>
<dbReference type="Proteomes" id="UP000013563">
    <property type="component" value="Chromosome"/>
</dbReference>
<dbReference type="Pfam" id="PF04072">
    <property type="entry name" value="LCM"/>
    <property type="match status" value="1"/>
</dbReference>